<organism evidence="1 2">
    <name type="scientific">Paracraurococcus ruber</name>
    <dbReference type="NCBI Taxonomy" id="77675"/>
    <lineage>
        <taxon>Bacteria</taxon>
        <taxon>Pseudomonadati</taxon>
        <taxon>Pseudomonadota</taxon>
        <taxon>Alphaproteobacteria</taxon>
        <taxon>Acetobacterales</taxon>
        <taxon>Roseomonadaceae</taxon>
        <taxon>Paracraurococcus</taxon>
    </lineage>
</organism>
<evidence type="ECO:0000313" key="1">
    <source>
        <dbReference type="EMBL" id="MBK1660980.1"/>
    </source>
</evidence>
<sequence>MAHRLGLPEEDPLDGFLRARVEDAGGDPAPGHPLAAPLAEAAAARFGEVWGPGLIAAPGRLHATPTHLDLMLPASALRVELRLAGLDLDPGWVPWLGRVIAFRYEGLPTTSLDRRP</sequence>
<dbReference type="RefSeq" id="WP_200306128.1">
    <property type="nucleotide sequence ID" value="NZ_NRSG01000236.1"/>
</dbReference>
<evidence type="ECO:0000313" key="2">
    <source>
        <dbReference type="Proteomes" id="UP000697995"/>
    </source>
</evidence>
<dbReference type="EMBL" id="NRSG01000236">
    <property type="protein sequence ID" value="MBK1660980.1"/>
    <property type="molecule type" value="Genomic_DNA"/>
</dbReference>
<proteinExistence type="predicted"/>
<reference evidence="1 2" key="1">
    <citation type="journal article" date="2020" name="Microorganisms">
        <title>Osmotic Adaptation and Compatible Solute Biosynthesis of Phototrophic Bacteria as Revealed from Genome Analyses.</title>
        <authorList>
            <person name="Imhoff J.F."/>
            <person name="Rahn T."/>
            <person name="Kunzel S."/>
            <person name="Keller A."/>
            <person name="Neulinger S.C."/>
        </authorList>
    </citation>
    <scope>NUCLEOTIDE SEQUENCE [LARGE SCALE GENOMIC DNA]</scope>
    <source>
        <strain evidence="1 2">DSM 15382</strain>
    </source>
</reference>
<name>A0ABS1D2X3_9PROT</name>
<accession>A0ABS1D2X3</accession>
<dbReference type="Proteomes" id="UP000697995">
    <property type="component" value="Unassembled WGS sequence"/>
</dbReference>
<comment type="caution">
    <text evidence="1">The sequence shown here is derived from an EMBL/GenBank/DDBJ whole genome shotgun (WGS) entry which is preliminary data.</text>
</comment>
<keyword evidence="2" id="KW-1185">Reference proteome</keyword>
<gene>
    <name evidence="1" type="ORF">CKO45_22445</name>
</gene>
<protein>
    <submittedName>
        <fullName evidence="1">Uncharacterized protein</fullName>
    </submittedName>
</protein>